<dbReference type="Gene3D" id="2.40.70.10">
    <property type="entry name" value="Acid Proteases"/>
    <property type="match status" value="2"/>
</dbReference>
<proteinExistence type="inferred from homology"/>
<dbReference type="AlphaFoldDB" id="A0A1Y2FSA3"/>
<dbReference type="Proteomes" id="UP000193685">
    <property type="component" value="Unassembled WGS sequence"/>
</dbReference>
<keyword evidence="4" id="KW-0378">Hydrolase</keyword>
<dbReference type="PRINTS" id="PR00792">
    <property type="entry name" value="PEPSIN"/>
</dbReference>
<dbReference type="InterPro" id="IPR001461">
    <property type="entry name" value="Aspartic_peptidase_A1"/>
</dbReference>
<dbReference type="InterPro" id="IPR033121">
    <property type="entry name" value="PEPTIDASE_A1"/>
</dbReference>
<feature type="active site" evidence="3">
    <location>
        <position position="96"/>
    </location>
</feature>
<feature type="domain" description="Peptidase A1" evidence="6">
    <location>
        <begin position="80"/>
        <end position="424"/>
    </location>
</feature>
<dbReference type="OrthoDB" id="15189at2759"/>
<dbReference type="PANTHER" id="PTHR47966">
    <property type="entry name" value="BETA-SITE APP-CLEAVING ENZYME, ISOFORM A-RELATED"/>
    <property type="match status" value="1"/>
</dbReference>
<evidence type="ECO:0000256" key="2">
    <source>
        <dbReference type="ARBA" id="ARBA00022750"/>
    </source>
</evidence>
<dbReference type="GeneID" id="63782651"/>
<dbReference type="EMBL" id="MCFI01000002">
    <property type="protein sequence ID" value="ORY86892.1"/>
    <property type="molecule type" value="Genomic_DNA"/>
</dbReference>
<feature type="active site" evidence="3">
    <location>
        <position position="310"/>
    </location>
</feature>
<comment type="caution">
    <text evidence="7">The sequence shown here is derived from an EMBL/GenBank/DDBJ whole genome shotgun (WGS) entry which is preliminary data.</text>
</comment>
<evidence type="ECO:0000259" key="6">
    <source>
        <dbReference type="PROSITE" id="PS51767"/>
    </source>
</evidence>
<dbReference type="InterPro" id="IPR034164">
    <property type="entry name" value="Pepsin-like_dom"/>
</dbReference>
<reference evidence="7 8" key="1">
    <citation type="submission" date="2016-07" db="EMBL/GenBank/DDBJ databases">
        <title>Pervasive Adenine N6-methylation of Active Genes in Fungi.</title>
        <authorList>
            <consortium name="DOE Joint Genome Institute"/>
            <person name="Mondo S.J."/>
            <person name="Dannebaum R.O."/>
            <person name="Kuo R.C."/>
            <person name="Labutti K."/>
            <person name="Haridas S."/>
            <person name="Kuo A."/>
            <person name="Salamov A."/>
            <person name="Ahrendt S.R."/>
            <person name="Lipzen A."/>
            <person name="Sullivan W."/>
            <person name="Andreopoulos W.B."/>
            <person name="Clum A."/>
            <person name="Lindquist E."/>
            <person name="Daum C."/>
            <person name="Ramamoorthy G.K."/>
            <person name="Gryganskyi A."/>
            <person name="Culley D."/>
            <person name="Magnuson J.K."/>
            <person name="James T.Y."/>
            <person name="O'Malley M.A."/>
            <person name="Stajich J.E."/>
            <person name="Spatafora J.W."/>
            <person name="Visel A."/>
            <person name="Grigoriev I.V."/>
        </authorList>
    </citation>
    <scope>NUCLEOTIDE SEQUENCE [LARGE SCALE GENOMIC DNA]</scope>
    <source>
        <strain evidence="7 8">12-1054</strain>
    </source>
</reference>
<accession>A0A1Y2FSA3</accession>
<dbReference type="STRING" id="56484.A0A1Y2FSA3"/>
<feature type="chain" id="PRO_5012553571" evidence="5">
    <location>
        <begin position="17"/>
        <end position="424"/>
    </location>
</feature>
<evidence type="ECO:0000313" key="7">
    <source>
        <dbReference type="EMBL" id="ORY86892.1"/>
    </source>
</evidence>
<keyword evidence="5" id="KW-0732">Signal</keyword>
<dbReference type="GO" id="GO:0000324">
    <property type="term" value="C:fungal-type vacuole"/>
    <property type="evidence" value="ECO:0007669"/>
    <property type="project" value="TreeGrafter"/>
</dbReference>
<dbReference type="RefSeq" id="XP_040727748.1">
    <property type="nucleotide sequence ID" value="XM_040866052.1"/>
</dbReference>
<organism evidence="7 8">
    <name type="scientific">Protomyces lactucae-debilis</name>
    <dbReference type="NCBI Taxonomy" id="2754530"/>
    <lineage>
        <taxon>Eukaryota</taxon>
        <taxon>Fungi</taxon>
        <taxon>Dikarya</taxon>
        <taxon>Ascomycota</taxon>
        <taxon>Taphrinomycotina</taxon>
        <taxon>Taphrinomycetes</taxon>
        <taxon>Taphrinales</taxon>
        <taxon>Protomycetaceae</taxon>
        <taxon>Protomyces</taxon>
    </lineage>
</organism>
<keyword evidence="4" id="KW-0645">Protease</keyword>
<keyword evidence="2 4" id="KW-0064">Aspartyl protease</keyword>
<evidence type="ECO:0000313" key="8">
    <source>
        <dbReference type="Proteomes" id="UP000193685"/>
    </source>
</evidence>
<dbReference type="SUPFAM" id="SSF50630">
    <property type="entry name" value="Acid proteases"/>
    <property type="match status" value="1"/>
</dbReference>
<dbReference type="PROSITE" id="PS51767">
    <property type="entry name" value="PEPTIDASE_A1"/>
    <property type="match status" value="1"/>
</dbReference>
<evidence type="ECO:0000256" key="4">
    <source>
        <dbReference type="RuleBase" id="RU000454"/>
    </source>
</evidence>
<gene>
    <name evidence="7" type="ORF">BCR37DRAFT_128805</name>
</gene>
<dbReference type="InterPro" id="IPR021109">
    <property type="entry name" value="Peptidase_aspartic_dom_sf"/>
</dbReference>
<dbReference type="PANTHER" id="PTHR47966:SF47">
    <property type="entry name" value="ENDOPEPTIDASE, PUTATIVE (AFU_ORTHOLOGUE AFUA_3G01220)-RELATED"/>
    <property type="match status" value="1"/>
</dbReference>
<name>A0A1Y2FSA3_PROLT</name>
<dbReference type="GO" id="GO:0004190">
    <property type="term" value="F:aspartic-type endopeptidase activity"/>
    <property type="evidence" value="ECO:0007669"/>
    <property type="project" value="UniProtKB-KW"/>
</dbReference>
<dbReference type="InterPro" id="IPR001969">
    <property type="entry name" value="Aspartic_peptidase_AS"/>
</dbReference>
<dbReference type="PROSITE" id="PS00141">
    <property type="entry name" value="ASP_PROTEASE"/>
    <property type="match status" value="1"/>
</dbReference>
<protein>
    <submittedName>
        <fullName evidence="7">Aspartic peptidase domain-containing protein</fullName>
    </submittedName>
</protein>
<evidence type="ECO:0000256" key="3">
    <source>
        <dbReference type="PIRSR" id="PIRSR601461-1"/>
    </source>
</evidence>
<dbReference type="CDD" id="cd05471">
    <property type="entry name" value="pepsin_like"/>
    <property type="match status" value="1"/>
</dbReference>
<sequence>MMLLVGILLLSSLVTAKGHAHTGGHTTKVTLKQTEYLAIKVVTGKQELRMALKPPAQIQRNAASQSAVSQTEPGTPSTAYLVNVQIGKDNVDLVIDTGSSDTFCVSKDFKCTDKAGNSIDLSACRFGKSCDSARTRFSPGSAFFSARYGDGENLKGYPFLDDVHVSNVSSIDQVVSLATSGYWTGDSISSGILGLGIGTTSVFAEPNPSDSSARVVYQPFVKKLLLDHKLPKGLFSMAVTRQSTGQTSGALAFGGRPHGVKLFGQSTCVHMVDMNGNPTKEPKQYQIKIDKIKIGNVVVAGSEDQIALIDSGTSLISAPETVATQIAQAWAAGTPSISITIGKVDFMLRAEDLVTMYEGKKTSTFVPMPKTSENQAFIFGDVFLRSVLAVFDVKHSRMMFTSTNEVQHTGQQPLSEAIYTCHHH</sequence>
<evidence type="ECO:0000256" key="5">
    <source>
        <dbReference type="SAM" id="SignalP"/>
    </source>
</evidence>
<dbReference type="Pfam" id="PF00026">
    <property type="entry name" value="Asp"/>
    <property type="match status" value="1"/>
</dbReference>
<dbReference type="OMA" id="YTINIDA"/>
<comment type="similarity">
    <text evidence="1 4">Belongs to the peptidase A1 family.</text>
</comment>
<evidence type="ECO:0000256" key="1">
    <source>
        <dbReference type="ARBA" id="ARBA00007447"/>
    </source>
</evidence>
<feature type="signal peptide" evidence="5">
    <location>
        <begin position="1"/>
        <end position="16"/>
    </location>
</feature>
<dbReference type="GO" id="GO:0006508">
    <property type="term" value="P:proteolysis"/>
    <property type="evidence" value="ECO:0007669"/>
    <property type="project" value="UniProtKB-KW"/>
</dbReference>
<keyword evidence="8" id="KW-1185">Reference proteome</keyword>